<dbReference type="PANTHER" id="PTHR18867">
    <property type="entry name" value="RAD50"/>
    <property type="match status" value="1"/>
</dbReference>
<dbReference type="GO" id="GO:0000722">
    <property type="term" value="P:telomere maintenance via recombination"/>
    <property type="evidence" value="ECO:0007669"/>
    <property type="project" value="TreeGrafter"/>
</dbReference>
<dbReference type="Pfam" id="PF13558">
    <property type="entry name" value="SbcC_Walker_B"/>
    <property type="match status" value="1"/>
</dbReference>
<evidence type="ECO:0000313" key="23">
    <source>
        <dbReference type="Proteomes" id="UP000283269"/>
    </source>
</evidence>
<keyword evidence="15" id="KW-0234">DNA repair</keyword>
<name>A0A409XLQ1_PSICY</name>
<evidence type="ECO:0000256" key="15">
    <source>
        <dbReference type="ARBA" id="ARBA00023204"/>
    </source>
</evidence>
<dbReference type="OrthoDB" id="18797at2759"/>
<feature type="coiled-coil region" evidence="19">
    <location>
        <begin position="850"/>
        <end position="884"/>
    </location>
</feature>
<dbReference type="PANTHER" id="PTHR18867:SF12">
    <property type="entry name" value="DNA REPAIR PROTEIN RAD50"/>
    <property type="match status" value="1"/>
</dbReference>
<evidence type="ECO:0000256" key="11">
    <source>
        <dbReference type="ARBA" id="ARBA00022833"/>
    </source>
</evidence>
<dbReference type="GO" id="GO:0016887">
    <property type="term" value="F:ATP hydrolysis activity"/>
    <property type="evidence" value="ECO:0007669"/>
    <property type="project" value="InterPro"/>
</dbReference>
<keyword evidence="12" id="KW-0067">ATP-binding</keyword>
<evidence type="ECO:0000256" key="18">
    <source>
        <dbReference type="ARBA" id="ARBA00049360"/>
    </source>
</evidence>
<organism evidence="22 23">
    <name type="scientific">Psilocybe cyanescens</name>
    <dbReference type="NCBI Taxonomy" id="93625"/>
    <lineage>
        <taxon>Eukaryota</taxon>
        <taxon>Fungi</taxon>
        <taxon>Dikarya</taxon>
        <taxon>Basidiomycota</taxon>
        <taxon>Agaricomycotina</taxon>
        <taxon>Agaricomycetes</taxon>
        <taxon>Agaricomycetidae</taxon>
        <taxon>Agaricales</taxon>
        <taxon>Agaricineae</taxon>
        <taxon>Strophariaceae</taxon>
        <taxon>Psilocybe</taxon>
    </lineage>
</organism>
<evidence type="ECO:0000256" key="14">
    <source>
        <dbReference type="ARBA" id="ARBA00023054"/>
    </source>
</evidence>
<dbReference type="GO" id="GO:0000794">
    <property type="term" value="C:condensed nuclear chromosome"/>
    <property type="evidence" value="ECO:0007669"/>
    <property type="project" value="TreeGrafter"/>
</dbReference>
<evidence type="ECO:0000256" key="17">
    <source>
        <dbReference type="ARBA" id="ARBA00023254"/>
    </source>
</evidence>
<accession>A0A409XLQ1</accession>
<keyword evidence="16" id="KW-0539">Nucleus</keyword>
<feature type="region of interest" description="Disordered" evidence="20">
    <location>
        <begin position="437"/>
        <end position="456"/>
    </location>
</feature>
<evidence type="ECO:0000256" key="10">
    <source>
        <dbReference type="ARBA" id="ARBA00022801"/>
    </source>
</evidence>
<keyword evidence="7" id="KW-0479">Metal-binding</keyword>
<keyword evidence="17" id="KW-0469">Meiosis</keyword>
<keyword evidence="8" id="KW-0547">Nucleotide-binding</keyword>
<dbReference type="STRING" id="93625.A0A409XLQ1"/>
<dbReference type="Proteomes" id="UP000283269">
    <property type="component" value="Unassembled WGS sequence"/>
</dbReference>
<evidence type="ECO:0000256" key="8">
    <source>
        <dbReference type="ARBA" id="ARBA00022741"/>
    </source>
</evidence>
<keyword evidence="11" id="KW-0862">Zinc</keyword>
<dbReference type="InterPro" id="IPR038729">
    <property type="entry name" value="Rad50/SbcC_AAA"/>
</dbReference>
<dbReference type="InterPro" id="IPR027417">
    <property type="entry name" value="P-loop_NTPase"/>
</dbReference>
<evidence type="ECO:0000256" key="20">
    <source>
        <dbReference type="SAM" id="MobiDB-lite"/>
    </source>
</evidence>
<proteinExistence type="inferred from homology"/>
<dbReference type="GO" id="GO:0007004">
    <property type="term" value="P:telomere maintenance via telomerase"/>
    <property type="evidence" value="ECO:0007669"/>
    <property type="project" value="TreeGrafter"/>
</dbReference>
<sequence length="1291" mass="147542">MACLNKLAIRGIRSFDDKQIAIIEFFSPVTVIVGHNGSGKTTIIECLKYATTGDQPPNTRGGAFIHDPKMANEKEVKAQVKLRFDAANGTRMLAVRNLSVTVKKTAGLTMKTLESILAVADGNVERGGKRGVISTKCAEMDVEIPQLLGVSKAVLENVIFCHQEDSYWPLAEPAALKKKFDDIFEATRYTKALDSIKNLRKERLAELKAEKERLVSLSREKAHSDKLKERISALKSHIASKEAEYEDSKQQYDALVESNRKFYDLFNNFREIYMKVENLEQSKALRTKHLEELKSTYHAVPGTLEELETRANQFIDRINQQKDRRKIEVRKKDELEEEQSSVQTSQRDLLAQHGRLEGEAEEQKRRIALREKAIHEIGEVQGIKGFNHSPLEREKVLEFLSRLGDVQRRSQDDFEKLQSELKSKEGEYHGKLRKLDNELSNHQSQKERLREQTAENNDRIKKTERILEDKQSLPGTLRNLQADLNEKTSRLEMAKSALTSANYESRLAEMASEKRLIEEERDQLTSELQGLTSQAQSRARLELKRGEVKSKTLEIQSTEAEKEQSKLENDYKVANSELQKADVELDSLKQQLQAKKASVKSMEAQIAKKLSLSGRSRTLKEAITDAAKQVEHIKTEKGQVHGSDHLYKQLLEEAEESNACGACKRAFTAVEEFEVFEKELAKLLKKERTRSLQEIDDDLSDWQGEYNRLQKLQPVQIACEELQDNEIPQLEAEIHDIEIEYPDISAAAEKIGEELETIARRTKEVLICKQQASTISRLQKEVDRAKQEVDQLELRLSTTGSTKTADDVQNELSRITGDLQKNARDAKIITNELDRQSRLCRDIENDIHRMQLDERDISSKVQEKERLEEEVERLKRDTRTYATQTKLPNPTSVMQEIDGKIAEAQAPILTLQESHQRIQRDLHAKIGEAQRLFEELNKSMDKLTDMNKNVERYVKEKKARALEECSSRLEQCDIQLNGLQNQIEKSREVIASIDKEINESGATESNLRVNITVQKLTRDIAKTQAEIDSYDMEEAAKARRNYEDKYEPAKRKEDKLAEVSLTIRLGALQYHQLTGELGSLKAQLKSLDTDLREFKDVYKNYTDQLIRVKVSDMANNDLEKYAKALDNAIMKYHGLKMEEVNDTMKHLWNKTYQGTDIDGIKIRSDVEGGASKRSYNYRVVMTKDQVEMDMRGRCSAGQKMLASIIIRLALSDSFGQNCGILALDEPTNALDTENIDALAASLVDIINERKTHSNFQLIIITHDENFLRKLGQSDVMEYYWLVLTPLPAGVD</sequence>
<dbReference type="FunCoup" id="A0A409XLQ1">
    <property type="interactions" value="576"/>
</dbReference>
<evidence type="ECO:0000256" key="5">
    <source>
        <dbReference type="ARBA" id="ARBA00017893"/>
    </source>
</evidence>
<reference evidence="22 23" key="1">
    <citation type="journal article" date="2018" name="Evol. Lett.">
        <title>Horizontal gene cluster transfer increased hallucinogenic mushroom diversity.</title>
        <authorList>
            <person name="Reynolds H.T."/>
            <person name="Vijayakumar V."/>
            <person name="Gluck-Thaler E."/>
            <person name="Korotkin H.B."/>
            <person name="Matheny P.B."/>
            <person name="Slot J.C."/>
        </authorList>
    </citation>
    <scope>NUCLEOTIDE SEQUENCE [LARGE SCALE GENOMIC DNA]</scope>
    <source>
        <strain evidence="22 23">2631</strain>
    </source>
</reference>
<feature type="coiled-coil region" evidence="19">
    <location>
        <begin position="926"/>
        <end position="1052"/>
    </location>
</feature>
<dbReference type="GO" id="GO:0051880">
    <property type="term" value="F:G-quadruplex DNA binding"/>
    <property type="evidence" value="ECO:0007669"/>
    <property type="project" value="TreeGrafter"/>
</dbReference>
<keyword evidence="10" id="KW-0378">Hydrolase</keyword>
<protein>
    <recommendedName>
        <fullName evidence="5">DNA repair protein RAD50</fullName>
    </recommendedName>
</protein>
<comment type="caution">
    <text evidence="22">The sequence shown here is derived from an EMBL/GenBank/DDBJ whole genome shotgun (WGS) entry which is preliminary data.</text>
</comment>
<evidence type="ECO:0000256" key="9">
    <source>
        <dbReference type="ARBA" id="ARBA00022763"/>
    </source>
</evidence>
<comment type="catalytic activity">
    <reaction evidence="18">
        <text>ATP + H2O = ADP + phosphate + H(+)</text>
        <dbReference type="Rhea" id="RHEA:13065"/>
        <dbReference type="ChEBI" id="CHEBI:15377"/>
        <dbReference type="ChEBI" id="CHEBI:15378"/>
        <dbReference type="ChEBI" id="CHEBI:30616"/>
        <dbReference type="ChEBI" id="CHEBI:43474"/>
        <dbReference type="ChEBI" id="CHEBI:456216"/>
    </reaction>
</comment>
<comment type="subcellular location">
    <subcellularLocation>
        <location evidence="3">Chromosome</location>
    </subcellularLocation>
    <subcellularLocation>
        <location evidence="2">Nucleus</location>
    </subcellularLocation>
</comment>
<comment type="cofactor">
    <cofactor evidence="1">
        <name>Zn(2+)</name>
        <dbReference type="ChEBI" id="CHEBI:29105"/>
    </cofactor>
</comment>
<feature type="coiled-coil region" evidence="19">
    <location>
        <begin position="768"/>
        <end position="802"/>
    </location>
</feature>
<keyword evidence="13" id="KW-0460">Magnesium</keyword>
<dbReference type="Pfam" id="PF13476">
    <property type="entry name" value="AAA_23"/>
    <property type="match status" value="1"/>
</dbReference>
<dbReference type="GO" id="GO:0007127">
    <property type="term" value="P:meiosis I"/>
    <property type="evidence" value="ECO:0007669"/>
    <property type="project" value="UniProtKB-ARBA"/>
</dbReference>
<dbReference type="InterPro" id="IPR004584">
    <property type="entry name" value="Rad50_eukaryotes"/>
</dbReference>
<dbReference type="SUPFAM" id="SSF52540">
    <property type="entry name" value="P-loop containing nucleoside triphosphate hydrolases"/>
    <property type="match status" value="1"/>
</dbReference>
<dbReference type="GO" id="GO:0070192">
    <property type="term" value="P:chromosome organization involved in meiotic cell cycle"/>
    <property type="evidence" value="ECO:0007669"/>
    <property type="project" value="TreeGrafter"/>
</dbReference>
<evidence type="ECO:0000313" key="22">
    <source>
        <dbReference type="EMBL" id="PPQ91674.1"/>
    </source>
</evidence>
<evidence type="ECO:0000256" key="1">
    <source>
        <dbReference type="ARBA" id="ARBA00001947"/>
    </source>
</evidence>
<gene>
    <name evidence="22" type="ORF">CVT25_012887</name>
</gene>
<dbReference type="FunFam" id="3.40.50.300:FF:000593">
    <property type="entry name" value="DNA repair protein RAD50"/>
    <property type="match status" value="1"/>
</dbReference>
<dbReference type="Gene3D" id="3.40.50.300">
    <property type="entry name" value="P-loop containing nucleotide triphosphate hydrolases"/>
    <property type="match status" value="2"/>
</dbReference>
<evidence type="ECO:0000256" key="2">
    <source>
        <dbReference type="ARBA" id="ARBA00004123"/>
    </source>
</evidence>
<feature type="compositionally biased region" description="Basic and acidic residues" evidence="20">
    <location>
        <begin position="354"/>
        <end position="363"/>
    </location>
</feature>
<feature type="region of interest" description="Disordered" evidence="20">
    <location>
        <begin position="329"/>
        <end position="363"/>
    </location>
</feature>
<evidence type="ECO:0000256" key="6">
    <source>
        <dbReference type="ARBA" id="ARBA00022454"/>
    </source>
</evidence>
<evidence type="ECO:0000256" key="7">
    <source>
        <dbReference type="ARBA" id="ARBA00022723"/>
    </source>
</evidence>
<dbReference type="GO" id="GO:0030870">
    <property type="term" value="C:Mre11 complex"/>
    <property type="evidence" value="ECO:0007669"/>
    <property type="project" value="InterPro"/>
</dbReference>
<evidence type="ECO:0000256" key="3">
    <source>
        <dbReference type="ARBA" id="ARBA00004286"/>
    </source>
</evidence>
<dbReference type="InParanoid" id="A0A409XLQ1"/>
<dbReference type="FunFam" id="3.40.50.300:FF:001195">
    <property type="entry name" value="DNA repair protein rad50"/>
    <property type="match status" value="1"/>
</dbReference>
<evidence type="ECO:0000256" key="4">
    <source>
        <dbReference type="ARBA" id="ARBA00009439"/>
    </source>
</evidence>
<keyword evidence="9" id="KW-0227">DNA damage</keyword>
<keyword evidence="23" id="KW-1185">Reference proteome</keyword>
<feature type="coiled-coil region" evidence="19">
    <location>
        <begin position="200"/>
        <end position="258"/>
    </location>
</feature>
<dbReference type="GO" id="GO:0046872">
    <property type="term" value="F:metal ion binding"/>
    <property type="evidence" value="ECO:0007669"/>
    <property type="project" value="UniProtKB-KW"/>
</dbReference>
<keyword evidence="14 19" id="KW-0175">Coiled coil</keyword>
<dbReference type="GO" id="GO:0005524">
    <property type="term" value="F:ATP binding"/>
    <property type="evidence" value="ECO:0007669"/>
    <property type="project" value="UniProtKB-KW"/>
</dbReference>
<feature type="domain" description="Rad50/SbcC-type AAA" evidence="21">
    <location>
        <begin position="6"/>
        <end position="233"/>
    </location>
</feature>
<keyword evidence="6" id="KW-0158">Chromosome</keyword>
<evidence type="ECO:0000256" key="16">
    <source>
        <dbReference type="ARBA" id="ARBA00023242"/>
    </source>
</evidence>
<dbReference type="GO" id="GO:0003691">
    <property type="term" value="F:double-stranded telomeric DNA binding"/>
    <property type="evidence" value="ECO:0007669"/>
    <property type="project" value="TreeGrafter"/>
</dbReference>
<dbReference type="EMBL" id="NHYD01001265">
    <property type="protein sequence ID" value="PPQ91674.1"/>
    <property type="molecule type" value="Genomic_DNA"/>
</dbReference>
<dbReference type="GO" id="GO:0043047">
    <property type="term" value="F:single-stranded telomeric DNA binding"/>
    <property type="evidence" value="ECO:0007669"/>
    <property type="project" value="TreeGrafter"/>
</dbReference>
<dbReference type="GO" id="GO:0006303">
    <property type="term" value="P:double-strand break repair via nonhomologous end joining"/>
    <property type="evidence" value="ECO:0007669"/>
    <property type="project" value="UniProtKB-ARBA"/>
</dbReference>
<evidence type="ECO:0000256" key="19">
    <source>
        <dbReference type="SAM" id="Coils"/>
    </source>
</evidence>
<evidence type="ECO:0000256" key="12">
    <source>
        <dbReference type="ARBA" id="ARBA00022840"/>
    </source>
</evidence>
<comment type="similarity">
    <text evidence="4">Belongs to the SMC family. RAD50 subfamily.</text>
</comment>
<evidence type="ECO:0000259" key="21">
    <source>
        <dbReference type="Pfam" id="PF13476"/>
    </source>
</evidence>
<evidence type="ECO:0000256" key="13">
    <source>
        <dbReference type="ARBA" id="ARBA00022842"/>
    </source>
</evidence>
<dbReference type="NCBIfam" id="TIGR00606">
    <property type="entry name" value="rad50"/>
    <property type="match status" value="1"/>
</dbReference>